<evidence type="ECO:0000313" key="3">
    <source>
        <dbReference type="Proteomes" id="UP000593567"/>
    </source>
</evidence>
<name>A0A7J7J6W0_BUGNE</name>
<dbReference type="AlphaFoldDB" id="A0A7J7J6W0"/>
<comment type="caution">
    <text evidence="2">The sequence shown here is derived from an EMBL/GenBank/DDBJ whole genome shotgun (WGS) entry which is preliminary data.</text>
</comment>
<feature type="compositionally biased region" description="Basic and acidic residues" evidence="1">
    <location>
        <begin position="130"/>
        <end position="144"/>
    </location>
</feature>
<organism evidence="2 3">
    <name type="scientific">Bugula neritina</name>
    <name type="common">Brown bryozoan</name>
    <name type="synonym">Sertularia neritina</name>
    <dbReference type="NCBI Taxonomy" id="10212"/>
    <lineage>
        <taxon>Eukaryota</taxon>
        <taxon>Metazoa</taxon>
        <taxon>Spiralia</taxon>
        <taxon>Lophotrochozoa</taxon>
        <taxon>Bryozoa</taxon>
        <taxon>Gymnolaemata</taxon>
        <taxon>Cheilostomatida</taxon>
        <taxon>Flustrina</taxon>
        <taxon>Buguloidea</taxon>
        <taxon>Bugulidae</taxon>
        <taxon>Bugula</taxon>
    </lineage>
</organism>
<dbReference type="EMBL" id="VXIV02002965">
    <property type="protein sequence ID" value="KAF6021765.1"/>
    <property type="molecule type" value="Genomic_DNA"/>
</dbReference>
<proteinExistence type="predicted"/>
<reference evidence="2" key="1">
    <citation type="submission" date="2020-06" db="EMBL/GenBank/DDBJ databases">
        <title>Draft genome of Bugula neritina, a colonial animal packing powerful symbionts and potential medicines.</title>
        <authorList>
            <person name="Rayko M."/>
        </authorList>
    </citation>
    <scope>NUCLEOTIDE SEQUENCE [LARGE SCALE GENOMIC DNA]</scope>
    <source>
        <strain evidence="2">Kwan_BN1</strain>
    </source>
</reference>
<accession>A0A7J7J6W0</accession>
<keyword evidence="3" id="KW-1185">Reference proteome</keyword>
<evidence type="ECO:0000313" key="2">
    <source>
        <dbReference type="EMBL" id="KAF6021765.1"/>
    </source>
</evidence>
<feature type="compositionally biased region" description="Basic and acidic residues" evidence="1">
    <location>
        <begin position="7"/>
        <end position="24"/>
    </location>
</feature>
<feature type="compositionally biased region" description="Acidic residues" evidence="1">
    <location>
        <begin position="145"/>
        <end position="155"/>
    </location>
</feature>
<feature type="region of interest" description="Disordered" evidence="1">
    <location>
        <begin position="1"/>
        <end position="38"/>
    </location>
</feature>
<dbReference type="Proteomes" id="UP000593567">
    <property type="component" value="Unassembled WGS sequence"/>
</dbReference>
<feature type="region of interest" description="Disordered" evidence="1">
    <location>
        <begin position="97"/>
        <end position="155"/>
    </location>
</feature>
<evidence type="ECO:0000256" key="1">
    <source>
        <dbReference type="SAM" id="MobiDB-lite"/>
    </source>
</evidence>
<sequence>MKRRKQKDADGNIIERTDDHREECGGVGSDAVDAPNIAQVPVMVVKEKDKSKQNDDDDDDDEYEYQYEYQYQYQYTDDVPAGPQVMMAPPQGAAPIAAPILSNPEPLFTKTFEAPPAAPQPADEGSEEADGTKTSENDTEKAGEEDYEYEYEDES</sequence>
<gene>
    <name evidence="2" type="ORF">EB796_019921</name>
</gene>
<protein>
    <submittedName>
        <fullName evidence="2">Uncharacterized protein</fullName>
    </submittedName>
</protein>